<dbReference type="Pfam" id="PF20432">
    <property type="entry name" value="Xre-like-HTH"/>
    <property type="match status" value="1"/>
</dbReference>
<dbReference type="Pfam" id="PF09722">
    <property type="entry name" value="Xre_MbcA_ParS_C"/>
    <property type="match status" value="1"/>
</dbReference>
<evidence type="ECO:0000313" key="3">
    <source>
        <dbReference type="EMBL" id="GED22869.1"/>
    </source>
</evidence>
<feature type="domain" description="Antitoxin Xre/MbcA/ParS-like toxin-binding" evidence="1">
    <location>
        <begin position="96"/>
        <end position="150"/>
    </location>
</feature>
<keyword evidence="4" id="KW-1185">Reference proteome</keyword>
<organism evidence="3 4">
    <name type="scientific">Halomonas halmophila</name>
    <dbReference type="NCBI Taxonomy" id="252"/>
    <lineage>
        <taxon>Bacteria</taxon>
        <taxon>Pseudomonadati</taxon>
        <taxon>Pseudomonadota</taxon>
        <taxon>Gammaproteobacteria</taxon>
        <taxon>Oceanospirillales</taxon>
        <taxon>Halomonadaceae</taxon>
        <taxon>Halomonas</taxon>
    </lineage>
</organism>
<name>A0A4Y4EYC3_9GAMM</name>
<evidence type="ECO:0000259" key="1">
    <source>
        <dbReference type="Pfam" id="PF09722"/>
    </source>
</evidence>
<dbReference type="Proteomes" id="UP000319812">
    <property type="component" value="Unassembled WGS sequence"/>
</dbReference>
<dbReference type="EMBL" id="BJOC01000023">
    <property type="protein sequence ID" value="GED22869.1"/>
    <property type="molecule type" value="Genomic_DNA"/>
</dbReference>
<accession>A0A4Y4EYC3</accession>
<comment type="caution">
    <text evidence="3">The sequence shown here is derived from an EMBL/GenBank/DDBJ whole genome shotgun (WGS) entry which is preliminary data.</text>
</comment>
<evidence type="ECO:0000259" key="2">
    <source>
        <dbReference type="Pfam" id="PF20432"/>
    </source>
</evidence>
<dbReference type="GO" id="GO:0003677">
    <property type="term" value="F:DNA binding"/>
    <property type="evidence" value="ECO:0007669"/>
    <property type="project" value="InterPro"/>
</dbReference>
<gene>
    <name evidence="3" type="ORF">HHA01_18460</name>
</gene>
<evidence type="ECO:0000313" key="4">
    <source>
        <dbReference type="Proteomes" id="UP000319812"/>
    </source>
</evidence>
<sequence length="150" mass="16888">MAYTSDVDVQSDTGETAMMAAQAQQRPATNTPEAGRVALKFFFNIMQAWGCSVTQQRTLLGGIGNTTYHKYRKLPEVRLPRDTMERISYLMGIHKALRILFSNSPEKAYEWVHKPNEAAPFNGQSALAYMLQGRVVDLADTRRYLDAVRG</sequence>
<proteinExistence type="predicted"/>
<dbReference type="InterPro" id="IPR046847">
    <property type="entry name" value="Xre-like_HTH"/>
</dbReference>
<dbReference type="InterPro" id="IPR024467">
    <property type="entry name" value="Xre/MbcA/ParS-like_toxin-bd"/>
</dbReference>
<protein>
    <submittedName>
        <fullName evidence="3">Uncharacterized protein</fullName>
    </submittedName>
</protein>
<dbReference type="AlphaFoldDB" id="A0A4Y4EYC3"/>
<reference evidence="3 4" key="1">
    <citation type="submission" date="2019-06" db="EMBL/GenBank/DDBJ databases">
        <title>Whole genome shotgun sequence of Halomonas halmophila NBRC 15537.</title>
        <authorList>
            <person name="Hosoyama A."/>
            <person name="Uohara A."/>
            <person name="Ohji S."/>
            <person name="Ichikawa N."/>
        </authorList>
    </citation>
    <scope>NUCLEOTIDE SEQUENCE [LARGE SCALE GENOMIC DNA]</scope>
    <source>
        <strain evidence="3 4">NBRC 15537</strain>
    </source>
</reference>
<dbReference type="RefSeq" id="WP_246053867.1">
    <property type="nucleotide sequence ID" value="NZ_BJOC01000023.1"/>
</dbReference>
<feature type="domain" description="Antitoxin Xre-like helix-turn-helix" evidence="2">
    <location>
        <begin position="31"/>
        <end position="92"/>
    </location>
</feature>